<evidence type="ECO:0000256" key="6">
    <source>
        <dbReference type="ARBA" id="ARBA00022723"/>
    </source>
</evidence>
<comment type="cofactor">
    <cofactor evidence="1">
        <name>Zn(2+)</name>
        <dbReference type="ChEBI" id="CHEBI:29105"/>
    </cofactor>
</comment>
<dbReference type="RefSeq" id="WP_087102489.1">
    <property type="nucleotide sequence ID" value="NZ_FWFG01000025.1"/>
</dbReference>
<dbReference type="EMBL" id="FWFG01000025">
    <property type="protein sequence ID" value="SLM88975.1"/>
    <property type="molecule type" value="Genomic_DNA"/>
</dbReference>
<evidence type="ECO:0000256" key="10">
    <source>
        <dbReference type="ARBA" id="ARBA00023049"/>
    </source>
</evidence>
<keyword evidence="8" id="KW-0862">Zinc</keyword>
<sequence>MSPAPARRGLLPPVRVSGGTLLTVVLLAVLVHPNLVASGAASGTGAVLLALAIGLSVIASVLLHEVAHALAARAFGGQVDHIALTLWGGHTQYRARSAATVPSIVISLVGPATNALIALAARALAPDAAQHPALAACCFYIATLNLGLAVFNLLPGLPMDGGRAVEALLGAVLRDRSLGTIATAWIGRAIAIVIIAVPLLRMLRGADGLDALLLIWALLIAGTLWQGATSALRGATARHRARRLEPARLARPVRLLRADEPVSMLDPALDHLAGRGEAAVIVVGEGGTAHRPDPGACAAVPAALRASTPLSAVSLPLGPLVTLRVDADGEQAAALLSARPDAVCVLVDAAGAPVGLLEAADLASALRLSSRPRTA</sequence>
<gene>
    <name evidence="14" type="ORF">FM110_02755</name>
</gene>
<dbReference type="GO" id="GO:0008237">
    <property type="term" value="F:metallopeptidase activity"/>
    <property type="evidence" value="ECO:0007669"/>
    <property type="project" value="UniProtKB-KW"/>
</dbReference>
<feature type="domain" description="Peptidase M50" evidence="13">
    <location>
        <begin position="134"/>
        <end position="185"/>
    </location>
</feature>
<feature type="transmembrane region" description="Helical" evidence="12">
    <location>
        <begin position="133"/>
        <end position="157"/>
    </location>
</feature>
<comment type="subcellular location">
    <subcellularLocation>
        <location evidence="2">Membrane</location>
        <topology evidence="2">Multi-pass membrane protein</topology>
    </subcellularLocation>
</comment>
<feature type="transmembrane region" description="Helical" evidence="12">
    <location>
        <begin position="99"/>
        <end position="121"/>
    </location>
</feature>
<keyword evidence="11 12" id="KW-0472">Membrane</keyword>
<keyword evidence="9 12" id="KW-1133">Transmembrane helix</keyword>
<evidence type="ECO:0000256" key="12">
    <source>
        <dbReference type="SAM" id="Phobius"/>
    </source>
</evidence>
<keyword evidence="10" id="KW-0482">Metalloprotease</keyword>
<evidence type="ECO:0000313" key="14">
    <source>
        <dbReference type="EMBL" id="SLM88975.1"/>
    </source>
</evidence>
<evidence type="ECO:0000256" key="4">
    <source>
        <dbReference type="ARBA" id="ARBA00022670"/>
    </source>
</evidence>
<evidence type="ECO:0000256" key="2">
    <source>
        <dbReference type="ARBA" id="ARBA00004141"/>
    </source>
</evidence>
<reference evidence="14 15" key="1">
    <citation type="submission" date="2017-02" db="EMBL/GenBank/DDBJ databases">
        <authorList>
            <person name="Peterson S.W."/>
        </authorList>
    </citation>
    <scope>NUCLEOTIDE SEQUENCE [LARGE SCALE GENOMIC DNA]</scope>
    <source>
        <strain evidence="14 15">CIP104813</strain>
    </source>
</reference>
<comment type="similarity">
    <text evidence="3">Belongs to the peptidase M50B family.</text>
</comment>
<dbReference type="InterPro" id="IPR008915">
    <property type="entry name" value="Peptidase_M50"/>
</dbReference>
<keyword evidence="4 14" id="KW-0645">Protease</keyword>
<dbReference type="GO" id="GO:0046872">
    <property type="term" value="F:metal ion binding"/>
    <property type="evidence" value="ECO:0007669"/>
    <property type="project" value="UniProtKB-KW"/>
</dbReference>
<keyword evidence="5 12" id="KW-0812">Transmembrane</keyword>
<dbReference type="GO" id="GO:0006508">
    <property type="term" value="P:proteolysis"/>
    <property type="evidence" value="ECO:0007669"/>
    <property type="project" value="UniProtKB-KW"/>
</dbReference>
<feature type="transmembrane region" description="Helical" evidence="12">
    <location>
        <begin position="212"/>
        <end position="232"/>
    </location>
</feature>
<dbReference type="AlphaFoldDB" id="A0A1X6WUG8"/>
<accession>A0A1X6WUG8</accession>
<evidence type="ECO:0000256" key="8">
    <source>
        <dbReference type="ARBA" id="ARBA00022833"/>
    </source>
</evidence>
<feature type="transmembrane region" description="Helical" evidence="12">
    <location>
        <begin position="12"/>
        <end position="31"/>
    </location>
</feature>
<protein>
    <submittedName>
        <fullName evidence="14">Zn-dependent proteases</fullName>
    </submittedName>
</protein>
<evidence type="ECO:0000256" key="7">
    <source>
        <dbReference type="ARBA" id="ARBA00022801"/>
    </source>
</evidence>
<dbReference type="OrthoDB" id="9781963at2"/>
<evidence type="ECO:0000256" key="1">
    <source>
        <dbReference type="ARBA" id="ARBA00001947"/>
    </source>
</evidence>
<evidence type="ECO:0000256" key="3">
    <source>
        <dbReference type="ARBA" id="ARBA00007931"/>
    </source>
</evidence>
<feature type="transmembrane region" description="Helical" evidence="12">
    <location>
        <begin position="43"/>
        <end position="63"/>
    </location>
</feature>
<keyword evidence="7" id="KW-0378">Hydrolase</keyword>
<evidence type="ECO:0000259" key="13">
    <source>
        <dbReference type="Pfam" id="PF02163"/>
    </source>
</evidence>
<dbReference type="Pfam" id="PF02163">
    <property type="entry name" value="Peptidase_M50"/>
    <property type="match status" value="1"/>
</dbReference>
<proteinExistence type="inferred from homology"/>
<evidence type="ECO:0000256" key="9">
    <source>
        <dbReference type="ARBA" id="ARBA00022989"/>
    </source>
</evidence>
<dbReference type="PANTHER" id="PTHR39188">
    <property type="entry name" value="MEMBRANE-ASSOCIATED ZINC METALLOPROTEASE M50B"/>
    <property type="match status" value="1"/>
</dbReference>
<keyword evidence="6" id="KW-0479">Metal-binding</keyword>
<evidence type="ECO:0000313" key="15">
    <source>
        <dbReference type="Proteomes" id="UP000195981"/>
    </source>
</evidence>
<keyword evidence="15" id="KW-1185">Reference proteome</keyword>
<feature type="transmembrane region" description="Helical" evidence="12">
    <location>
        <begin position="178"/>
        <end position="200"/>
    </location>
</feature>
<name>A0A1X6WUG8_9MICO</name>
<dbReference type="GO" id="GO:0016020">
    <property type="term" value="C:membrane"/>
    <property type="evidence" value="ECO:0007669"/>
    <property type="project" value="UniProtKB-SubCell"/>
</dbReference>
<organism evidence="14 15">
    <name type="scientific">Brachybacterium nesterenkovii</name>
    <dbReference type="NCBI Taxonomy" id="47847"/>
    <lineage>
        <taxon>Bacteria</taxon>
        <taxon>Bacillati</taxon>
        <taxon>Actinomycetota</taxon>
        <taxon>Actinomycetes</taxon>
        <taxon>Micrococcales</taxon>
        <taxon>Dermabacteraceae</taxon>
        <taxon>Brachybacterium</taxon>
    </lineage>
</organism>
<dbReference type="Proteomes" id="UP000195981">
    <property type="component" value="Unassembled WGS sequence"/>
</dbReference>
<evidence type="ECO:0000256" key="5">
    <source>
        <dbReference type="ARBA" id="ARBA00022692"/>
    </source>
</evidence>
<evidence type="ECO:0000256" key="11">
    <source>
        <dbReference type="ARBA" id="ARBA00023136"/>
    </source>
</evidence>
<dbReference type="PANTHER" id="PTHR39188:SF3">
    <property type="entry name" value="STAGE IV SPORULATION PROTEIN FB"/>
    <property type="match status" value="1"/>
</dbReference>